<dbReference type="InterPro" id="IPR001005">
    <property type="entry name" value="SANT/Myb"/>
</dbReference>
<keyword evidence="1" id="KW-0677">Repeat</keyword>
<sequence>MSSRSHKSSTKTRSSCSARRRLDGRFSRATPQRVGWTKEEDENLHTLVKEFGSKSWTSVSLHSTGQRSPSECQQRWQQIKNPELVKGPWTNEEDQRVTELVQKYGMKRWSLIAKHLHTRNGKQCRERWHNHLNPTVRKSSWTLEEDRIIFQAQRLLGNRWAEMSKLLPGRTDNSIKNHWNSTLKRKVEKEGYLQVLHHHKSPISSAARPASITNIPTRQADSLSSLKDKSSCTSSNQSACRRQASFAHHCAVCGSASSGYNSSLSMCRLAVSAELTEANLETWSCDSQDVTSSLKQTALLSDLSTASLNRSHVAGGASSVDSSSRSSLMAALTFSPSEFFSVCAVNELQFQHQPLTSSPVCALKHSTTSTQDASCLHCSTRTPPEIREKIRALWRSAPQTPTPLKARSSSQDQVQGQSLFSSVLPAQGDCEELGCLPLEAPVWWSERAWESPAHSLDPFESADLQVVLYGNTDDQRSMTEQARRYTEA</sequence>
<name>A0A6P7K2A3_9TELE</name>
<dbReference type="Pfam" id="PF09316">
    <property type="entry name" value="Cmyb_C"/>
    <property type="match status" value="1"/>
</dbReference>
<dbReference type="PANTHER" id="PTHR45614:SF30">
    <property type="entry name" value="MYB-RELATED PROTEIN B"/>
    <property type="match status" value="1"/>
</dbReference>
<feature type="region of interest" description="Disordered" evidence="3">
    <location>
        <begin position="1"/>
        <end position="38"/>
    </location>
</feature>
<feature type="compositionally biased region" description="Basic residues" evidence="3">
    <location>
        <begin position="1"/>
        <end position="10"/>
    </location>
</feature>
<keyword evidence="6" id="KW-1185">Reference proteome</keyword>
<feature type="domain" description="HTH myb-type" evidence="5">
    <location>
        <begin position="137"/>
        <end position="187"/>
    </location>
</feature>
<dbReference type="InterPro" id="IPR009057">
    <property type="entry name" value="Homeodomain-like_sf"/>
</dbReference>
<dbReference type="Proteomes" id="UP000515145">
    <property type="component" value="Chromosome 17"/>
</dbReference>
<evidence type="ECO:0000313" key="6">
    <source>
        <dbReference type="Proteomes" id="UP000515145"/>
    </source>
</evidence>
<dbReference type="Pfam" id="PF00249">
    <property type="entry name" value="Myb_DNA-binding"/>
    <property type="match status" value="3"/>
</dbReference>
<dbReference type="PROSITE" id="PS50090">
    <property type="entry name" value="MYB_LIKE"/>
    <property type="match status" value="3"/>
</dbReference>
<dbReference type="InterPro" id="IPR015395">
    <property type="entry name" value="C-myb_C"/>
</dbReference>
<dbReference type="InParanoid" id="A0A6P7K2A3"/>
<feature type="domain" description="HTH myb-type" evidence="5">
    <location>
        <begin position="81"/>
        <end position="136"/>
    </location>
</feature>
<evidence type="ECO:0000259" key="5">
    <source>
        <dbReference type="PROSITE" id="PS51294"/>
    </source>
</evidence>
<organism evidence="6 7">
    <name type="scientific">Parambassis ranga</name>
    <name type="common">Indian glassy fish</name>
    <dbReference type="NCBI Taxonomy" id="210632"/>
    <lineage>
        <taxon>Eukaryota</taxon>
        <taxon>Metazoa</taxon>
        <taxon>Chordata</taxon>
        <taxon>Craniata</taxon>
        <taxon>Vertebrata</taxon>
        <taxon>Euteleostomi</taxon>
        <taxon>Actinopterygii</taxon>
        <taxon>Neopterygii</taxon>
        <taxon>Teleostei</taxon>
        <taxon>Neoteleostei</taxon>
        <taxon>Acanthomorphata</taxon>
        <taxon>Ovalentaria</taxon>
        <taxon>Ambassidae</taxon>
        <taxon>Parambassis</taxon>
    </lineage>
</organism>
<accession>A0A6P7K2A3</accession>
<dbReference type="SMART" id="SM00717">
    <property type="entry name" value="SANT"/>
    <property type="match status" value="3"/>
</dbReference>
<protein>
    <submittedName>
        <fullName evidence="7">Transcriptional activator Myb-like</fullName>
    </submittedName>
</protein>
<dbReference type="PANTHER" id="PTHR45614">
    <property type="entry name" value="MYB PROTEIN-RELATED"/>
    <property type="match status" value="1"/>
</dbReference>
<feature type="domain" description="Myb-like" evidence="4">
    <location>
        <begin position="81"/>
        <end position="132"/>
    </location>
</feature>
<evidence type="ECO:0000256" key="3">
    <source>
        <dbReference type="SAM" id="MobiDB-lite"/>
    </source>
</evidence>
<dbReference type="SUPFAM" id="SSF46689">
    <property type="entry name" value="Homeodomain-like"/>
    <property type="match status" value="2"/>
</dbReference>
<evidence type="ECO:0000256" key="1">
    <source>
        <dbReference type="ARBA" id="ARBA00022737"/>
    </source>
</evidence>
<dbReference type="AlphaFoldDB" id="A0A6P7K2A3"/>
<evidence type="ECO:0000313" key="7">
    <source>
        <dbReference type="RefSeq" id="XP_028283423.1"/>
    </source>
</evidence>
<proteinExistence type="predicted"/>
<feature type="region of interest" description="Disordered" evidence="3">
    <location>
        <begin position="205"/>
        <end position="228"/>
    </location>
</feature>
<feature type="domain" description="HTH myb-type" evidence="5">
    <location>
        <begin position="36"/>
        <end position="77"/>
    </location>
</feature>
<dbReference type="GO" id="GO:0000981">
    <property type="term" value="F:DNA-binding transcription factor activity, RNA polymerase II-specific"/>
    <property type="evidence" value="ECO:0007669"/>
    <property type="project" value="TreeGrafter"/>
</dbReference>
<evidence type="ECO:0000259" key="4">
    <source>
        <dbReference type="PROSITE" id="PS50090"/>
    </source>
</evidence>
<dbReference type="InterPro" id="IPR050560">
    <property type="entry name" value="MYB_TF"/>
</dbReference>
<dbReference type="Gene3D" id="1.10.10.60">
    <property type="entry name" value="Homeodomain-like"/>
    <property type="match status" value="3"/>
</dbReference>
<reference evidence="7" key="1">
    <citation type="submission" date="2025-08" db="UniProtKB">
        <authorList>
            <consortium name="RefSeq"/>
        </authorList>
    </citation>
    <scope>IDENTIFICATION</scope>
</reference>
<dbReference type="RefSeq" id="XP_028283423.1">
    <property type="nucleotide sequence ID" value="XM_028427622.1"/>
</dbReference>
<feature type="domain" description="Myb-like" evidence="4">
    <location>
        <begin position="133"/>
        <end position="183"/>
    </location>
</feature>
<feature type="domain" description="Myb-like" evidence="4">
    <location>
        <begin position="28"/>
        <end position="80"/>
    </location>
</feature>
<gene>
    <name evidence="7" type="primary">LOC114449796</name>
</gene>
<dbReference type="PROSITE" id="PS51294">
    <property type="entry name" value="HTH_MYB"/>
    <property type="match status" value="3"/>
</dbReference>
<dbReference type="GO" id="GO:0005634">
    <property type="term" value="C:nucleus"/>
    <property type="evidence" value="ECO:0007669"/>
    <property type="project" value="TreeGrafter"/>
</dbReference>
<evidence type="ECO:0000256" key="2">
    <source>
        <dbReference type="ARBA" id="ARBA00023125"/>
    </source>
</evidence>
<dbReference type="CDD" id="cd00167">
    <property type="entry name" value="SANT"/>
    <property type="match status" value="3"/>
</dbReference>
<dbReference type="GeneID" id="114449796"/>
<keyword evidence="2" id="KW-0238">DNA-binding</keyword>
<dbReference type="InterPro" id="IPR017930">
    <property type="entry name" value="Myb_dom"/>
</dbReference>
<dbReference type="OrthoDB" id="2143914at2759"/>
<dbReference type="FunFam" id="1.10.10.60:FF:000010">
    <property type="entry name" value="Transcriptional activator Myb isoform A"/>
    <property type="match status" value="1"/>
</dbReference>
<dbReference type="GO" id="GO:0000978">
    <property type="term" value="F:RNA polymerase II cis-regulatory region sequence-specific DNA binding"/>
    <property type="evidence" value="ECO:0007669"/>
    <property type="project" value="TreeGrafter"/>
</dbReference>